<dbReference type="Proteomes" id="UP001186944">
    <property type="component" value="Unassembled WGS sequence"/>
</dbReference>
<dbReference type="PANTHER" id="PTHR14187">
    <property type="entry name" value="ALPHA KINASE/ELONGATION FACTOR 2 KINASE"/>
    <property type="match status" value="1"/>
</dbReference>
<organism evidence="1 2">
    <name type="scientific">Pinctada imbricata</name>
    <name type="common">Atlantic pearl-oyster</name>
    <name type="synonym">Pinctada martensii</name>
    <dbReference type="NCBI Taxonomy" id="66713"/>
    <lineage>
        <taxon>Eukaryota</taxon>
        <taxon>Metazoa</taxon>
        <taxon>Spiralia</taxon>
        <taxon>Lophotrochozoa</taxon>
        <taxon>Mollusca</taxon>
        <taxon>Bivalvia</taxon>
        <taxon>Autobranchia</taxon>
        <taxon>Pteriomorphia</taxon>
        <taxon>Pterioida</taxon>
        <taxon>Pterioidea</taxon>
        <taxon>Pteriidae</taxon>
        <taxon>Pinctada</taxon>
    </lineage>
</organism>
<evidence type="ECO:0000313" key="1">
    <source>
        <dbReference type="EMBL" id="KAK3098843.1"/>
    </source>
</evidence>
<proteinExistence type="predicted"/>
<dbReference type="PANTHER" id="PTHR14187:SF5">
    <property type="entry name" value="HEAT SHOCK 70 KDA PROTEIN 12A"/>
    <property type="match status" value="1"/>
</dbReference>
<reference evidence="1" key="1">
    <citation type="submission" date="2019-08" db="EMBL/GenBank/DDBJ databases">
        <title>The improved chromosome-level genome for the pearl oyster Pinctada fucata martensii using PacBio sequencing and Hi-C.</title>
        <authorList>
            <person name="Zheng Z."/>
        </authorList>
    </citation>
    <scope>NUCLEOTIDE SEQUENCE</scope>
    <source>
        <strain evidence="1">ZZ-2019</strain>
        <tissue evidence="1">Adductor muscle</tissue>
    </source>
</reference>
<comment type="caution">
    <text evidence="1">The sequence shown here is derived from an EMBL/GenBank/DDBJ whole genome shotgun (WGS) entry which is preliminary data.</text>
</comment>
<evidence type="ECO:0000313" key="2">
    <source>
        <dbReference type="Proteomes" id="UP001186944"/>
    </source>
</evidence>
<dbReference type="SUPFAM" id="SSF53067">
    <property type="entry name" value="Actin-like ATPase domain"/>
    <property type="match status" value="1"/>
</dbReference>
<dbReference type="AlphaFoldDB" id="A0AA88Y653"/>
<accession>A0AA88Y653</accession>
<dbReference type="Gene3D" id="3.30.420.40">
    <property type="match status" value="1"/>
</dbReference>
<dbReference type="EMBL" id="VSWD01000007">
    <property type="protein sequence ID" value="KAK3098843.1"/>
    <property type="molecule type" value="Genomic_DNA"/>
</dbReference>
<name>A0AA88Y653_PINIB</name>
<keyword evidence="2" id="KW-1185">Reference proteome</keyword>
<sequence length="232" mass="26596">MSKGRILLSVAIDFGTAYSGYAFSTNADFEKDPTKIYANENWPAGKVGFSRKTPTILLLNPKQEFEAFGFEAEDIYNELAVEKEHKKWYYFRQFKMCLHGEKVMKKDMTLEDETGKKLEAEKVFTESIKYLKNHFLKTVMKQGKQYEETEIQYILTVPAIWNDTAKQFMRNAAEKAGIAGSQLKIALEPEAAAFYCQYERTERNENMFAAANTGTKYMVIDLGGQLIATFID</sequence>
<dbReference type="InterPro" id="IPR043129">
    <property type="entry name" value="ATPase_NBD"/>
</dbReference>
<gene>
    <name evidence="1" type="ORF">FSP39_023608</name>
</gene>
<protein>
    <submittedName>
        <fullName evidence="1">Uncharacterized protein</fullName>
    </submittedName>
</protein>